<name>A0A918TY65_9BACT</name>
<dbReference type="Proteomes" id="UP000644507">
    <property type="component" value="Unassembled WGS sequence"/>
</dbReference>
<protein>
    <recommendedName>
        <fullName evidence="4">PEP-CTERM protein-sorting domain-containing protein</fullName>
    </recommendedName>
</protein>
<evidence type="ECO:0000256" key="1">
    <source>
        <dbReference type="SAM" id="SignalP"/>
    </source>
</evidence>
<feature type="signal peptide" evidence="1">
    <location>
        <begin position="1"/>
        <end position="19"/>
    </location>
</feature>
<reference evidence="2" key="1">
    <citation type="journal article" date="2014" name="Int. J. Syst. Evol. Microbiol.">
        <title>Complete genome sequence of Corynebacterium casei LMG S-19264T (=DSM 44701T), isolated from a smear-ripened cheese.</title>
        <authorList>
            <consortium name="US DOE Joint Genome Institute (JGI-PGF)"/>
            <person name="Walter F."/>
            <person name="Albersmeier A."/>
            <person name="Kalinowski J."/>
            <person name="Ruckert C."/>
        </authorList>
    </citation>
    <scope>NUCLEOTIDE SEQUENCE</scope>
    <source>
        <strain evidence="2">KCTC 12988</strain>
    </source>
</reference>
<comment type="caution">
    <text evidence="2">The sequence shown here is derived from an EMBL/GenBank/DDBJ whole genome shotgun (WGS) entry which is preliminary data.</text>
</comment>
<reference evidence="2" key="2">
    <citation type="submission" date="2020-09" db="EMBL/GenBank/DDBJ databases">
        <authorList>
            <person name="Sun Q."/>
            <person name="Kim S."/>
        </authorList>
    </citation>
    <scope>NUCLEOTIDE SEQUENCE</scope>
    <source>
        <strain evidence="2">KCTC 12988</strain>
    </source>
</reference>
<accession>A0A918TY65</accession>
<sequence>MKTTIPLFLLAFTASFQGAAGVVLSEFEPNPAGGDPTSSSIELSGGSPLDTFDLWILSLENDTNSALGTVDRASNVTGSYDANGFATVAIPDFENPSFTVILTDAFTGTIGDDLDPTDNGTVDLSSLGTVFDAVGVSDSTDDDTALYGATLGGTDILFNGEFEPLLVFRDGTTGDWFQTVTIDFGLVDERVGAFAAAGGPELVPSDFDSGSLAPTYGSVNPSFIPEPSAALLGGLGFLALLRRRR</sequence>
<dbReference type="EMBL" id="BMXI01000023">
    <property type="protein sequence ID" value="GHC67013.1"/>
    <property type="molecule type" value="Genomic_DNA"/>
</dbReference>
<dbReference type="RefSeq" id="WP_189574134.1">
    <property type="nucleotide sequence ID" value="NZ_BMXI01000023.1"/>
</dbReference>
<organism evidence="2 3">
    <name type="scientific">Roseibacillus persicicus</name>
    <dbReference type="NCBI Taxonomy" id="454148"/>
    <lineage>
        <taxon>Bacteria</taxon>
        <taxon>Pseudomonadati</taxon>
        <taxon>Verrucomicrobiota</taxon>
        <taxon>Verrucomicrobiia</taxon>
        <taxon>Verrucomicrobiales</taxon>
        <taxon>Verrucomicrobiaceae</taxon>
        <taxon>Roseibacillus</taxon>
    </lineage>
</organism>
<evidence type="ECO:0000313" key="2">
    <source>
        <dbReference type="EMBL" id="GHC67013.1"/>
    </source>
</evidence>
<dbReference type="AlphaFoldDB" id="A0A918TY65"/>
<feature type="chain" id="PRO_5037117483" description="PEP-CTERM protein-sorting domain-containing protein" evidence="1">
    <location>
        <begin position="20"/>
        <end position="245"/>
    </location>
</feature>
<evidence type="ECO:0000313" key="3">
    <source>
        <dbReference type="Proteomes" id="UP000644507"/>
    </source>
</evidence>
<evidence type="ECO:0008006" key="4">
    <source>
        <dbReference type="Google" id="ProtNLM"/>
    </source>
</evidence>
<proteinExistence type="predicted"/>
<gene>
    <name evidence="2" type="ORF">GCM10007100_38690</name>
</gene>
<keyword evidence="1" id="KW-0732">Signal</keyword>
<keyword evidence="3" id="KW-1185">Reference proteome</keyword>